<keyword evidence="3" id="KW-1185">Reference proteome</keyword>
<dbReference type="PANTHER" id="PTHR36836">
    <property type="entry name" value="COLANIC ACID BIOSYNTHESIS PROTEIN WCAK"/>
    <property type="match status" value="1"/>
</dbReference>
<dbReference type="GO" id="GO:0016740">
    <property type="term" value="F:transferase activity"/>
    <property type="evidence" value="ECO:0007669"/>
    <property type="project" value="UniProtKB-KW"/>
</dbReference>
<sequence length="407" mass="45728">MKHILLAGVPHSTNLGDGLIAMTVNQLIRTCGDYTITNFDLTAGLYNEPQLTTARNEGKVYKLNEVSVKKKLTPDFLRYVKSYSVHKKKDRVLNDQIRQLVADCDAVLIGGGHLFIDTYLSFPIAMRRLVMEVRRQRKPLHIVFVGMRGPWSFLARKWFTEILQYAKTISVRDEDSLAYLLSFDASLARKAVALSDPALVTREAFPEPAARFSVSSRMAAKQGDSSAQTIGLGIMDPNEMRRHSPFLWDRDDCADWWYKLAQGIVEGGGRVRIFTNGADTDNAFVEHYIKPRLAAVRDVEFASYPADVSDLVDSIRDCDAVIAQRLHACIPAISFGKPTYGIAWDKKLASIFKDLGLSRHVVDFRSDPRFVLAQMAPDTRSQEGAIRIVNDKKRDLVAYVGRILNEA</sequence>
<evidence type="ECO:0000313" key="2">
    <source>
        <dbReference type="EMBL" id="MVP00491.1"/>
    </source>
</evidence>
<keyword evidence="2" id="KW-0808">Transferase</keyword>
<gene>
    <name evidence="2" type="ORF">EDM21_13310</name>
</gene>
<comment type="caution">
    <text evidence="2">The sequence shown here is derived from an EMBL/GenBank/DDBJ whole genome shotgun (WGS) entry which is preliminary data.</text>
</comment>
<accession>A0A7X3FIW0</accession>
<organism evidence="2 3">
    <name type="scientific">Paenibacillus lutrae</name>
    <dbReference type="NCBI Taxonomy" id="2078573"/>
    <lineage>
        <taxon>Bacteria</taxon>
        <taxon>Bacillati</taxon>
        <taxon>Bacillota</taxon>
        <taxon>Bacilli</taxon>
        <taxon>Bacillales</taxon>
        <taxon>Paenibacillaceae</taxon>
        <taxon>Paenibacillus</taxon>
    </lineage>
</organism>
<proteinExistence type="predicted"/>
<dbReference type="InterPro" id="IPR007345">
    <property type="entry name" value="Polysacch_pyruvyl_Trfase"/>
</dbReference>
<evidence type="ECO:0000313" key="3">
    <source>
        <dbReference type="Proteomes" id="UP000490800"/>
    </source>
</evidence>
<feature type="domain" description="Polysaccharide pyruvyl transferase" evidence="1">
    <location>
        <begin position="14"/>
        <end position="345"/>
    </location>
</feature>
<dbReference type="Proteomes" id="UP000490800">
    <property type="component" value="Unassembled WGS sequence"/>
</dbReference>
<evidence type="ECO:0000259" key="1">
    <source>
        <dbReference type="Pfam" id="PF04230"/>
    </source>
</evidence>
<dbReference type="AlphaFoldDB" id="A0A7X3FIW0"/>
<reference evidence="2 3" key="1">
    <citation type="journal article" date="2019" name="Microorganisms">
        <title>Paenibacillus lutrae sp. nov., A Chitinolytic Species Isolated from A River Otter in Castril Natural Park, Granada, Spain.</title>
        <authorList>
            <person name="Rodriguez M."/>
            <person name="Reina J.C."/>
            <person name="Bejar V."/>
            <person name="Llamas I."/>
        </authorList>
    </citation>
    <scope>NUCLEOTIDE SEQUENCE [LARGE SCALE GENOMIC DNA]</scope>
    <source>
        <strain evidence="2 3">N10</strain>
    </source>
</reference>
<dbReference type="RefSeq" id="WP_166541993.1">
    <property type="nucleotide sequence ID" value="NZ_RHLK01000007.1"/>
</dbReference>
<dbReference type="EMBL" id="RHLK01000007">
    <property type="protein sequence ID" value="MVP00491.1"/>
    <property type="molecule type" value="Genomic_DNA"/>
</dbReference>
<name>A0A7X3FIW0_9BACL</name>
<dbReference type="Pfam" id="PF04230">
    <property type="entry name" value="PS_pyruv_trans"/>
    <property type="match status" value="1"/>
</dbReference>
<dbReference type="PANTHER" id="PTHR36836:SF1">
    <property type="entry name" value="COLANIC ACID BIOSYNTHESIS PROTEIN WCAK"/>
    <property type="match status" value="1"/>
</dbReference>
<protein>
    <submittedName>
        <fullName evidence="2">Polysaccharide pyruvyl transferase family protein</fullName>
    </submittedName>
</protein>